<proteinExistence type="predicted"/>
<organism evidence="2 3">
    <name type="scientific">Phrynosoma platyrhinos</name>
    <name type="common">Desert horned lizard</name>
    <dbReference type="NCBI Taxonomy" id="52577"/>
    <lineage>
        <taxon>Eukaryota</taxon>
        <taxon>Metazoa</taxon>
        <taxon>Chordata</taxon>
        <taxon>Craniata</taxon>
        <taxon>Vertebrata</taxon>
        <taxon>Euteleostomi</taxon>
        <taxon>Lepidosauria</taxon>
        <taxon>Squamata</taxon>
        <taxon>Bifurcata</taxon>
        <taxon>Unidentata</taxon>
        <taxon>Episquamata</taxon>
        <taxon>Toxicofera</taxon>
        <taxon>Iguania</taxon>
        <taxon>Phrynosomatidae</taxon>
        <taxon>Phrynosomatinae</taxon>
        <taxon>Phrynosoma</taxon>
    </lineage>
</organism>
<evidence type="ECO:0000313" key="2">
    <source>
        <dbReference type="EMBL" id="KAH0630173.1"/>
    </source>
</evidence>
<dbReference type="EMBL" id="JAIPUX010000439">
    <property type="protein sequence ID" value="KAH0630173.1"/>
    <property type="molecule type" value="Genomic_DNA"/>
</dbReference>
<accession>A0ABQ7TLY5</accession>
<protein>
    <submittedName>
        <fullName evidence="2">Uncharacterized protein</fullName>
    </submittedName>
</protein>
<dbReference type="Proteomes" id="UP000826234">
    <property type="component" value="Unassembled WGS sequence"/>
</dbReference>
<feature type="region of interest" description="Disordered" evidence="1">
    <location>
        <begin position="1"/>
        <end position="71"/>
    </location>
</feature>
<reference evidence="2 3" key="1">
    <citation type="journal article" date="2022" name="Gigascience">
        <title>A chromosome-level genome assembly and annotation of the desert horned lizard, Phrynosoma platyrhinos, provides insight into chromosomal rearrangements among reptiles.</title>
        <authorList>
            <person name="Koochekian N."/>
            <person name="Ascanio A."/>
            <person name="Farleigh K."/>
            <person name="Card D.C."/>
            <person name="Schield D.R."/>
            <person name="Castoe T.A."/>
            <person name="Jezkova T."/>
        </authorList>
    </citation>
    <scope>NUCLEOTIDE SEQUENCE [LARGE SCALE GENOMIC DNA]</scope>
    <source>
        <strain evidence="2">NK-2021</strain>
    </source>
</reference>
<evidence type="ECO:0000313" key="3">
    <source>
        <dbReference type="Proteomes" id="UP000826234"/>
    </source>
</evidence>
<name>A0ABQ7TLY5_PHRPL</name>
<comment type="caution">
    <text evidence="2">The sequence shown here is derived from an EMBL/GenBank/DDBJ whole genome shotgun (WGS) entry which is preliminary data.</text>
</comment>
<gene>
    <name evidence="2" type="ORF">JD844_012872</name>
</gene>
<evidence type="ECO:0000256" key="1">
    <source>
        <dbReference type="SAM" id="MobiDB-lite"/>
    </source>
</evidence>
<sequence length="100" mass="10992">MFFLLPQSARARAQAEPAVEEGAQTPGSEGASSPCPGPAGQRQEAAAQQQAVDEEQQGPEPSQVERRLSELERRMGDLERKVDHIVMWVDHFKASRSPPK</sequence>
<feature type="compositionally biased region" description="Low complexity" evidence="1">
    <location>
        <begin position="38"/>
        <end position="51"/>
    </location>
</feature>
<keyword evidence="3" id="KW-1185">Reference proteome</keyword>